<evidence type="ECO:0000313" key="2">
    <source>
        <dbReference type="Proteomes" id="UP001208570"/>
    </source>
</evidence>
<comment type="caution">
    <text evidence="1">The sequence shown here is derived from an EMBL/GenBank/DDBJ whole genome shotgun (WGS) entry which is preliminary data.</text>
</comment>
<reference evidence="1" key="1">
    <citation type="journal article" date="2023" name="Mol. Biol. Evol.">
        <title>Third-Generation Sequencing Reveals the Adaptive Role of the Epigenome in Three Deep-Sea Polychaetes.</title>
        <authorList>
            <person name="Perez M."/>
            <person name="Aroh O."/>
            <person name="Sun Y."/>
            <person name="Lan Y."/>
            <person name="Juniper S.K."/>
            <person name="Young C.R."/>
            <person name="Angers B."/>
            <person name="Qian P.Y."/>
        </authorList>
    </citation>
    <scope>NUCLEOTIDE SEQUENCE</scope>
    <source>
        <strain evidence="1">P08H-3</strain>
    </source>
</reference>
<dbReference type="EMBL" id="JAODUP010000240">
    <property type="protein sequence ID" value="KAK2155439.1"/>
    <property type="molecule type" value="Genomic_DNA"/>
</dbReference>
<accession>A0AAD9N5V5</accession>
<dbReference type="AlphaFoldDB" id="A0AAD9N5V5"/>
<organism evidence="1 2">
    <name type="scientific">Paralvinella palmiformis</name>
    <dbReference type="NCBI Taxonomy" id="53620"/>
    <lineage>
        <taxon>Eukaryota</taxon>
        <taxon>Metazoa</taxon>
        <taxon>Spiralia</taxon>
        <taxon>Lophotrochozoa</taxon>
        <taxon>Annelida</taxon>
        <taxon>Polychaeta</taxon>
        <taxon>Sedentaria</taxon>
        <taxon>Canalipalpata</taxon>
        <taxon>Terebellida</taxon>
        <taxon>Terebelliformia</taxon>
        <taxon>Alvinellidae</taxon>
        <taxon>Paralvinella</taxon>
    </lineage>
</organism>
<evidence type="ECO:0000313" key="1">
    <source>
        <dbReference type="EMBL" id="KAK2155439.1"/>
    </source>
</evidence>
<dbReference type="Proteomes" id="UP001208570">
    <property type="component" value="Unassembled WGS sequence"/>
</dbReference>
<gene>
    <name evidence="1" type="ORF">LSH36_240g02045</name>
</gene>
<name>A0AAD9N5V5_9ANNE</name>
<sequence>MYCWKILPAIIESSDGDMGNRFNVGGAEWDAIDYHVTISSSEYDNEDKQHSSLLSDMDNSLCCEVVQITNDRDTEQNEMLLCREYTQVEPLFHQPCDSSIVGNYKRSASRHQNRFVAKQCRCTGLHKNQAPTETAAHAVYKQQLTAIGRRNQFMNRNRKPSESVAQYALALRELCGDFEYSAAIQSVMIDDDWCFTATFVHRVGLMGRATSKGNETK</sequence>
<proteinExistence type="predicted"/>
<keyword evidence="2" id="KW-1185">Reference proteome</keyword>
<protein>
    <submittedName>
        <fullName evidence="1">Uncharacterized protein</fullName>
    </submittedName>
</protein>